<dbReference type="InterPro" id="IPR006119">
    <property type="entry name" value="Resolv_N"/>
</dbReference>
<dbReference type="Proteomes" id="UP000572984">
    <property type="component" value="Unassembled WGS sequence"/>
</dbReference>
<evidence type="ECO:0000256" key="1">
    <source>
        <dbReference type="ARBA" id="ARBA00023125"/>
    </source>
</evidence>
<dbReference type="RefSeq" id="WP_181054043.1">
    <property type="nucleotide sequence ID" value="NZ_JACDXJ010000001.1"/>
</dbReference>
<evidence type="ECO:0000313" key="5">
    <source>
        <dbReference type="Proteomes" id="UP000572984"/>
    </source>
</evidence>
<dbReference type="InterPro" id="IPR036162">
    <property type="entry name" value="Resolvase-like_N_sf"/>
</dbReference>
<name>A0A838BTI3_9HYPH</name>
<dbReference type="EMBL" id="JACDXJ010000001">
    <property type="protein sequence ID" value="MBA1158678.1"/>
    <property type="molecule type" value="Genomic_DNA"/>
</dbReference>
<dbReference type="Gene3D" id="3.40.50.1390">
    <property type="entry name" value="Resolvase, N-terminal catalytic domain"/>
    <property type="match status" value="1"/>
</dbReference>
<proteinExistence type="predicted"/>
<dbReference type="Pfam" id="PF00239">
    <property type="entry name" value="Resolvase"/>
    <property type="match status" value="1"/>
</dbReference>
<keyword evidence="1" id="KW-0238">DNA-binding</keyword>
<dbReference type="PANTHER" id="PTHR30461:SF2">
    <property type="entry name" value="SERINE RECOMBINASE PINE-RELATED"/>
    <property type="match status" value="1"/>
</dbReference>
<sequence length="228" mass="25279">MPTTKYVLYYRVSTEEQGKSGLGLEAQHRDITLYLETYSPTPWEIVGEFTDIESGANSSRPELTKAIELARKSKAVLLVSKLDRLSRKVSFIAALMEDRRLTFRVASMPHADAFQLHIYAALAEQERAFISLRTKAALQEAKARGVKLGGLRDTTMKRNAVRMEQAQAQAEAWRGVVEPLHHAGKSLREIAAALNAAGIKTSRGGEWQAKTVSRVIERLTIGDTQEAA</sequence>
<dbReference type="PROSITE" id="PS51736">
    <property type="entry name" value="RECOMBINASES_3"/>
    <property type="match status" value="1"/>
</dbReference>
<dbReference type="InterPro" id="IPR011109">
    <property type="entry name" value="DNA_bind_recombinase_dom"/>
</dbReference>
<dbReference type="Pfam" id="PF07508">
    <property type="entry name" value="Recombinase"/>
    <property type="match status" value="1"/>
</dbReference>
<accession>A0A838BTI3</accession>
<dbReference type="CDD" id="cd00338">
    <property type="entry name" value="Ser_Recombinase"/>
    <property type="match status" value="1"/>
</dbReference>
<gene>
    <name evidence="4" type="ORF">H0S73_21475</name>
</gene>
<evidence type="ECO:0000259" key="3">
    <source>
        <dbReference type="PROSITE" id="PS51736"/>
    </source>
</evidence>
<dbReference type="GO" id="GO:0003677">
    <property type="term" value="F:DNA binding"/>
    <property type="evidence" value="ECO:0007669"/>
    <property type="project" value="UniProtKB-KW"/>
</dbReference>
<dbReference type="SUPFAM" id="SSF53041">
    <property type="entry name" value="Resolvase-like"/>
    <property type="match status" value="1"/>
</dbReference>
<dbReference type="AlphaFoldDB" id="A0A838BTI3"/>
<comment type="caution">
    <text evidence="4">The sequence shown here is derived from an EMBL/GenBank/DDBJ whole genome shotgun (WGS) entry which is preliminary data.</text>
</comment>
<dbReference type="InterPro" id="IPR050639">
    <property type="entry name" value="SSR_resolvase"/>
</dbReference>
<keyword evidence="2" id="KW-0233">DNA recombination</keyword>
<dbReference type="PANTHER" id="PTHR30461">
    <property type="entry name" value="DNA-INVERTASE FROM LAMBDOID PROPHAGE"/>
    <property type="match status" value="1"/>
</dbReference>
<organism evidence="4 5">
    <name type="scientific">Microvirga mediterraneensis</name>
    <dbReference type="NCBI Taxonomy" id="2754695"/>
    <lineage>
        <taxon>Bacteria</taxon>
        <taxon>Pseudomonadati</taxon>
        <taxon>Pseudomonadota</taxon>
        <taxon>Alphaproteobacteria</taxon>
        <taxon>Hyphomicrobiales</taxon>
        <taxon>Methylobacteriaceae</taxon>
        <taxon>Microvirga</taxon>
    </lineage>
</organism>
<keyword evidence="5" id="KW-1185">Reference proteome</keyword>
<evidence type="ECO:0000256" key="2">
    <source>
        <dbReference type="ARBA" id="ARBA00023172"/>
    </source>
</evidence>
<protein>
    <submittedName>
        <fullName evidence="4">Recombinase family protein</fullName>
    </submittedName>
</protein>
<reference evidence="4 5" key="1">
    <citation type="submission" date="2020-07" db="EMBL/GenBank/DDBJ databases">
        <title>Draft genome and description of Microvirga mediterraneensis Marseille-Q2068 sp. nov.</title>
        <authorList>
            <person name="Boxberger M."/>
        </authorList>
    </citation>
    <scope>NUCLEOTIDE SEQUENCE [LARGE SCALE GENOMIC DNA]</scope>
    <source>
        <strain evidence="4 5">Marseille-Q2068</strain>
    </source>
</reference>
<dbReference type="GO" id="GO:0000150">
    <property type="term" value="F:DNA strand exchange activity"/>
    <property type="evidence" value="ECO:0007669"/>
    <property type="project" value="InterPro"/>
</dbReference>
<feature type="domain" description="Resolvase/invertase-type recombinase catalytic" evidence="3">
    <location>
        <begin position="5"/>
        <end position="145"/>
    </location>
</feature>
<evidence type="ECO:0000313" key="4">
    <source>
        <dbReference type="EMBL" id="MBA1158678.1"/>
    </source>
</evidence>
<dbReference type="SMART" id="SM00857">
    <property type="entry name" value="Resolvase"/>
    <property type="match status" value="1"/>
</dbReference>